<reference evidence="3 4" key="1">
    <citation type="submission" date="2024-10" db="EMBL/GenBank/DDBJ databases">
        <authorList>
            <person name="Yang X.-N."/>
        </authorList>
    </citation>
    <scope>NUCLEOTIDE SEQUENCE [LARGE SCALE GENOMIC DNA]</scope>
    <source>
        <strain evidence="3 4">CAU 1059</strain>
    </source>
</reference>
<keyword evidence="4" id="KW-1185">Reference proteome</keyword>
<feature type="region of interest" description="Disordered" evidence="1">
    <location>
        <begin position="610"/>
        <end position="648"/>
    </location>
</feature>
<evidence type="ECO:0000256" key="2">
    <source>
        <dbReference type="SAM" id="SignalP"/>
    </source>
</evidence>
<keyword evidence="2" id="KW-0732">Signal</keyword>
<organism evidence="3 4">
    <name type="scientific">Roseovarius aquimarinus</name>
    <dbReference type="NCBI Taxonomy" id="1229156"/>
    <lineage>
        <taxon>Bacteria</taxon>
        <taxon>Pseudomonadati</taxon>
        <taxon>Pseudomonadota</taxon>
        <taxon>Alphaproteobacteria</taxon>
        <taxon>Rhodobacterales</taxon>
        <taxon>Roseobacteraceae</taxon>
        <taxon>Roseovarius</taxon>
    </lineage>
</organism>
<evidence type="ECO:0000313" key="3">
    <source>
        <dbReference type="EMBL" id="MFH0255070.1"/>
    </source>
</evidence>
<sequence>MKIRLAIACAALTAFLAPPLHAQQAAVRAGEHDGFTRLVLYLPRRVEWSVTGDGFRREVELAGFKGRLDLSRVYDKMSGTRIARVEALAEGPGLALDMNCSCDLEIAWYAPRMLVIDVKGEVPSVDEAPAQPVAEPSPLALPLPSQALSTTVADDLVEAQLAPLLPIDTAPNVPSAAAVETARASIAEDISEAATMGLLNVVEDSPSAWMPETPAPSAPMPTLPEVLAAHLNIDTQTAFDLIDAPGGGVQTATGAACIDDADIDIASWGGDGPFWRQLSDARAALTGEFDRLSPDAALRTARLYLHFGFGLEAAQMIEFARLEGPEARLARAMAQIIEDEPGAAGPFVGQIGCDGAAALWAALAGSGTAQEAPDVDAMLRTLAAYPGHLRELLAPRLAGILTGQGRPEDAARVLRLAERARLPESDARKMASAETKAALGALDVASGTLAEIVTGNSEFSADAVARTVWLRLETESAIEPDLVELLESHAVEHRGTPLGDRLENARIAALAASGRHDDAVSSLFGGEAAARGGFEPRTFDAVAAALTETASDVTFLKHVLNRPAAEWSRVSVERAGAIAARLMQLGFEDAASGFSERLDDGPAVTNVRSATEMPENSEAEQSAELSPGTLPPSEEALPGQLQRGAALLAESEAARGEIEALRAQSRQVPTSAE</sequence>
<accession>A0ABW7ICF0</accession>
<feature type="signal peptide" evidence="2">
    <location>
        <begin position="1"/>
        <end position="22"/>
    </location>
</feature>
<dbReference type="Proteomes" id="UP001607157">
    <property type="component" value="Unassembled WGS sequence"/>
</dbReference>
<name>A0ABW7ICF0_9RHOB</name>
<gene>
    <name evidence="3" type="ORF">ACGRVM_14285</name>
</gene>
<comment type="caution">
    <text evidence="3">The sequence shown here is derived from an EMBL/GenBank/DDBJ whole genome shotgun (WGS) entry which is preliminary data.</text>
</comment>
<dbReference type="RefSeq" id="WP_377172560.1">
    <property type="nucleotide sequence ID" value="NZ_JBHTJC010000004.1"/>
</dbReference>
<dbReference type="EMBL" id="JBIHMM010000004">
    <property type="protein sequence ID" value="MFH0255070.1"/>
    <property type="molecule type" value="Genomic_DNA"/>
</dbReference>
<feature type="chain" id="PRO_5045144755" evidence="2">
    <location>
        <begin position="23"/>
        <end position="673"/>
    </location>
</feature>
<protein>
    <submittedName>
        <fullName evidence="3">Uncharacterized protein</fullName>
    </submittedName>
</protein>
<evidence type="ECO:0000256" key="1">
    <source>
        <dbReference type="SAM" id="MobiDB-lite"/>
    </source>
</evidence>
<proteinExistence type="predicted"/>
<evidence type="ECO:0000313" key="4">
    <source>
        <dbReference type="Proteomes" id="UP001607157"/>
    </source>
</evidence>